<dbReference type="CDD" id="cd16390">
    <property type="entry name" value="ParB_N_Srx_like"/>
    <property type="match status" value="1"/>
</dbReference>
<organism evidence="1 2">
    <name type="scientific">Roseateles agri</name>
    <dbReference type="NCBI Taxonomy" id="3098619"/>
    <lineage>
        <taxon>Bacteria</taxon>
        <taxon>Pseudomonadati</taxon>
        <taxon>Pseudomonadota</taxon>
        <taxon>Betaproteobacteria</taxon>
        <taxon>Burkholderiales</taxon>
        <taxon>Sphaerotilaceae</taxon>
        <taxon>Roseateles</taxon>
    </lineage>
</organism>
<dbReference type="InterPro" id="IPR036086">
    <property type="entry name" value="ParB/Sulfiredoxin_sf"/>
</dbReference>
<evidence type="ECO:0000313" key="2">
    <source>
        <dbReference type="Proteomes" id="UP001285263"/>
    </source>
</evidence>
<evidence type="ECO:0000313" key="1">
    <source>
        <dbReference type="EMBL" id="MDY0744211.1"/>
    </source>
</evidence>
<dbReference type="EMBL" id="JAXCLA010000002">
    <property type="protein sequence ID" value="MDY0744211.1"/>
    <property type="molecule type" value="Genomic_DNA"/>
</dbReference>
<dbReference type="Pfam" id="PF08857">
    <property type="entry name" value="ParBc_2"/>
    <property type="match status" value="1"/>
</dbReference>
<proteinExistence type="predicted"/>
<dbReference type="Proteomes" id="UP001285263">
    <property type="component" value="Unassembled WGS sequence"/>
</dbReference>
<comment type="caution">
    <text evidence="1">The sequence shown here is derived from an EMBL/GenBank/DDBJ whole genome shotgun (WGS) entry which is preliminary data.</text>
</comment>
<dbReference type="PIRSF" id="PIRSF029669">
    <property type="entry name" value="UCP029669"/>
    <property type="match status" value="1"/>
</dbReference>
<protein>
    <submittedName>
        <fullName evidence="1">ParB-like protein</fullName>
    </submittedName>
</protein>
<gene>
    <name evidence="1" type="ORF">SNE35_06825</name>
</gene>
<dbReference type="Gene3D" id="1.10.8.10">
    <property type="entry name" value="DNA helicase RuvA subunit, C-terminal domain"/>
    <property type="match status" value="1"/>
</dbReference>
<accession>A0ABU5DEI0</accession>
<keyword evidence="2" id="KW-1185">Reference proteome</keyword>
<dbReference type="RefSeq" id="WP_320422110.1">
    <property type="nucleotide sequence ID" value="NZ_JAXCLA010000002.1"/>
</dbReference>
<dbReference type="SUPFAM" id="SSF110849">
    <property type="entry name" value="ParB/Sulfiredoxin"/>
    <property type="match status" value="1"/>
</dbReference>
<sequence length="211" mass="23919">MHFSKPLTLAALSDLRPTQMAFGAAEVLAKRAEWARLKRRDRAQALAEHWFPAVRGPGEHFYIVDHHHLGAALLQEEVEQVWVMQLADYADLQIDMFWRLMEFQHWAHPYDAEGCRRHYEDMPSRLDDLGDDPYRSLAGLARHAGGFAKDTAPYAEFVWAEFFRRQPGLRKLGALKPGSSIPTAKLKLAMELAHGPDARHLPGWSGKAEAA</sequence>
<dbReference type="Gene3D" id="3.90.1530.10">
    <property type="entry name" value="Conserved hypothetical protein from pyrococcus furiosus pfu- 392566-001, ParB domain"/>
    <property type="match status" value="1"/>
</dbReference>
<name>A0ABU5DEI0_9BURK</name>
<dbReference type="InterPro" id="IPR016932">
    <property type="entry name" value="UCP029669"/>
</dbReference>
<reference evidence="1 2" key="1">
    <citation type="submission" date="2023-11" db="EMBL/GenBank/DDBJ databases">
        <title>Paucibacter sp. nov., isolated from fresh soil in Korea.</title>
        <authorList>
            <person name="Le N.T.T."/>
        </authorList>
    </citation>
    <scope>NUCLEOTIDE SEQUENCE [LARGE SCALE GENOMIC DNA]</scope>
    <source>
        <strain evidence="1 2">R3-3</strain>
    </source>
</reference>
<dbReference type="InterPro" id="IPR014956">
    <property type="entry name" value="ParBc_2"/>
</dbReference>